<evidence type="ECO:0000313" key="4">
    <source>
        <dbReference type="RefSeq" id="XP_033533595.1"/>
    </source>
</evidence>
<dbReference type="Proteomes" id="UP000504638">
    <property type="component" value="Unplaced"/>
</dbReference>
<organism evidence="2">
    <name type="scientific">Eremomyces bilateralis CBS 781.70</name>
    <dbReference type="NCBI Taxonomy" id="1392243"/>
    <lineage>
        <taxon>Eukaryota</taxon>
        <taxon>Fungi</taxon>
        <taxon>Dikarya</taxon>
        <taxon>Ascomycota</taxon>
        <taxon>Pezizomycotina</taxon>
        <taxon>Dothideomycetes</taxon>
        <taxon>Dothideomycetes incertae sedis</taxon>
        <taxon>Eremomycetales</taxon>
        <taxon>Eremomycetaceae</taxon>
        <taxon>Eremomyces</taxon>
    </lineage>
</organism>
<reference evidence="4" key="2">
    <citation type="submission" date="2020-04" db="EMBL/GenBank/DDBJ databases">
        <authorList>
            <consortium name="NCBI Genome Project"/>
        </authorList>
    </citation>
    <scope>NUCLEOTIDE SEQUENCE</scope>
    <source>
        <strain evidence="4">CBS 781.70</strain>
    </source>
</reference>
<feature type="region of interest" description="Disordered" evidence="1">
    <location>
        <begin position="252"/>
        <end position="306"/>
    </location>
</feature>
<keyword evidence="3" id="KW-1185">Reference proteome</keyword>
<dbReference type="RefSeq" id="XP_033533595.1">
    <property type="nucleotide sequence ID" value="XM_033679574.1"/>
</dbReference>
<evidence type="ECO:0000313" key="3">
    <source>
        <dbReference type="Proteomes" id="UP000504638"/>
    </source>
</evidence>
<name>A0A6G1G1N3_9PEZI</name>
<evidence type="ECO:0000256" key="1">
    <source>
        <dbReference type="SAM" id="MobiDB-lite"/>
    </source>
</evidence>
<dbReference type="AlphaFoldDB" id="A0A6G1G1N3"/>
<protein>
    <submittedName>
        <fullName evidence="2 4">Uncharacterized protein</fullName>
    </submittedName>
</protein>
<gene>
    <name evidence="2 4" type="ORF">P152DRAFT_458913</name>
</gene>
<proteinExistence type="predicted"/>
<dbReference type="GeneID" id="54420144"/>
<reference evidence="4" key="3">
    <citation type="submission" date="2025-04" db="UniProtKB">
        <authorList>
            <consortium name="RefSeq"/>
        </authorList>
    </citation>
    <scope>IDENTIFICATION</scope>
    <source>
        <strain evidence="4">CBS 781.70</strain>
    </source>
</reference>
<reference evidence="2 4" key="1">
    <citation type="submission" date="2020-01" db="EMBL/GenBank/DDBJ databases">
        <authorList>
            <consortium name="DOE Joint Genome Institute"/>
            <person name="Haridas S."/>
            <person name="Albert R."/>
            <person name="Binder M."/>
            <person name="Bloem J."/>
            <person name="Labutti K."/>
            <person name="Salamov A."/>
            <person name="Andreopoulos B."/>
            <person name="Baker S.E."/>
            <person name="Barry K."/>
            <person name="Bills G."/>
            <person name="Bluhm B.H."/>
            <person name="Cannon C."/>
            <person name="Castanera R."/>
            <person name="Culley D.E."/>
            <person name="Daum C."/>
            <person name="Ezra D."/>
            <person name="Gonzalez J.B."/>
            <person name="Henrissat B."/>
            <person name="Kuo A."/>
            <person name="Liang C."/>
            <person name="Lipzen A."/>
            <person name="Lutzoni F."/>
            <person name="Magnuson J."/>
            <person name="Mondo S."/>
            <person name="Nolan M."/>
            <person name="Ohm R."/>
            <person name="Pangilinan J."/>
            <person name="Park H.-J."/>
            <person name="Ramirez L."/>
            <person name="Alfaro M."/>
            <person name="Sun H."/>
            <person name="Tritt A."/>
            <person name="Yoshinaga Y."/>
            <person name="Zwiers L.-H."/>
            <person name="Turgeon B.G."/>
            <person name="Goodwin S.B."/>
            <person name="Spatafora J.W."/>
            <person name="Crous P.W."/>
            <person name="Grigoriev I.V."/>
        </authorList>
    </citation>
    <scope>NUCLEOTIDE SEQUENCE</scope>
    <source>
        <strain evidence="2 4">CBS 781.70</strain>
    </source>
</reference>
<accession>A0A6G1G1N3</accession>
<evidence type="ECO:0000313" key="2">
    <source>
        <dbReference type="EMBL" id="KAF1811964.1"/>
    </source>
</evidence>
<sequence>MNKSDSLDKQEIVIHGDNRMLEKLRGAVGQQIQPRIPEADITQYATGLDAVRVLMEAIFGPEKTPSREYLARIHQGEQFRIRYNGRGNPYWSSQIGSDRILSKEELQVIVQIVGDDLLPPLPLHLGVIWPEPLTSTEPDDRGVTHYSASTLGPGSPYGRTIWILFDKIDRSVDDSPCGWLGLVPFTGSGDGPPELPYTSLLNLGKSSIDAEGDLGPEFGPRWREDGVYSRFNGCQNPMPVQNQHADTDRLANSLQHPVPGTPERHVPHMGDPISPPSENRETRNRGTRNRGTRNPRIERGYPLSLV</sequence>
<dbReference type="EMBL" id="ML975159">
    <property type="protein sequence ID" value="KAF1811964.1"/>
    <property type="molecule type" value="Genomic_DNA"/>
</dbReference>